<sequence length="185" mass="21452">MIVEPGKWYNTKRNYLCRIDSISQDGTAWVTSHYTGNKMKVPEKQVKFFMIAEEPDTLPGTAVMEAVNTESAQNEYNTLYTKYPNIVQGSIYRVQANVKTKEEIEEFEVDGKKRHKFKKKIAKGSTRCLVICQMEGCFNTRDIKIQDAFQVKQCIDCKKKKKKLELTSFLTKKKTSTTNKKKKKK</sequence>
<name>A0A0F9MY05_9ZZZZ</name>
<evidence type="ECO:0000313" key="1">
    <source>
        <dbReference type="EMBL" id="KKM81525.1"/>
    </source>
</evidence>
<dbReference type="AlphaFoldDB" id="A0A0F9MY05"/>
<gene>
    <name evidence="1" type="ORF">LCGC14_1328910</name>
</gene>
<comment type="caution">
    <text evidence="1">The sequence shown here is derived from an EMBL/GenBank/DDBJ whole genome shotgun (WGS) entry which is preliminary data.</text>
</comment>
<proteinExistence type="predicted"/>
<reference evidence="1" key="1">
    <citation type="journal article" date="2015" name="Nature">
        <title>Complex archaea that bridge the gap between prokaryotes and eukaryotes.</title>
        <authorList>
            <person name="Spang A."/>
            <person name="Saw J.H."/>
            <person name="Jorgensen S.L."/>
            <person name="Zaremba-Niedzwiedzka K."/>
            <person name="Martijn J."/>
            <person name="Lind A.E."/>
            <person name="van Eijk R."/>
            <person name="Schleper C."/>
            <person name="Guy L."/>
            <person name="Ettema T.J."/>
        </authorList>
    </citation>
    <scope>NUCLEOTIDE SEQUENCE</scope>
</reference>
<protein>
    <submittedName>
        <fullName evidence="1">Uncharacterized protein</fullName>
    </submittedName>
</protein>
<dbReference type="EMBL" id="LAZR01008007">
    <property type="protein sequence ID" value="KKM81525.1"/>
    <property type="molecule type" value="Genomic_DNA"/>
</dbReference>
<accession>A0A0F9MY05</accession>
<organism evidence="1">
    <name type="scientific">marine sediment metagenome</name>
    <dbReference type="NCBI Taxonomy" id="412755"/>
    <lineage>
        <taxon>unclassified sequences</taxon>
        <taxon>metagenomes</taxon>
        <taxon>ecological metagenomes</taxon>
    </lineage>
</organism>